<organism evidence="3 4">
    <name type="scientific">Psilocybe cyanescens</name>
    <dbReference type="NCBI Taxonomy" id="93625"/>
    <lineage>
        <taxon>Eukaryota</taxon>
        <taxon>Fungi</taxon>
        <taxon>Dikarya</taxon>
        <taxon>Basidiomycota</taxon>
        <taxon>Agaricomycotina</taxon>
        <taxon>Agaricomycetes</taxon>
        <taxon>Agaricomycetidae</taxon>
        <taxon>Agaricales</taxon>
        <taxon>Agaricineae</taxon>
        <taxon>Strophariaceae</taxon>
        <taxon>Psilocybe</taxon>
    </lineage>
</organism>
<reference evidence="3 4" key="1">
    <citation type="journal article" date="2018" name="Evol. Lett.">
        <title>Horizontal gene cluster transfer increased hallucinogenic mushroom diversity.</title>
        <authorList>
            <person name="Reynolds H.T."/>
            <person name="Vijayakumar V."/>
            <person name="Gluck-Thaler E."/>
            <person name="Korotkin H.B."/>
            <person name="Matheny P.B."/>
            <person name="Slot J.C."/>
        </authorList>
    </citation>
    <scope>NUCLEOTIDE SEQUENCE [LARGE SCALE GENOMIC DNA]</scope>
    <source>
        <strain evidence="3 4">2631</strain>
    </source>
</reference>
<accession>A0A409WKH7</accession>
<evidence type="ECO:0000256" key="1">
    <source>
        <dbReference type="SAM" id="MobiDB-lite"/>
    </source>
</evidence>
<evidence type="ECO:0000256" key="2">
    <source>
        <dbReference type="SAM" id="SignalP"/>
    </source>
</evidence>
<dbReference type="InParanoid" id="A0A409WKH7"/>
<dbReference type="AlphaFoldDB" id="A0A409WKH7"/>
<sequence length="318" mass="34607">MRFAPVFVVFLSTLLPAVFSIPVISSERASELSIDKDWEADALNSSRRTFPDSSSEVIERDLFERFGGESGLDIDSRDLTEDDDLYRRARGAAKVAKKAAKAVRVQKAASKGKVTPKRPANAKVTFGNAAKAKLDELGLHGKDRKKVKKYHKDVIKKDMKNHGAHSARVLYVSHPSLTYPKDHLAHEGGNDPNEKNHITAGYYKAPAKKGQVGEQIKSPWAVKHEKENPGKVTKGLFHVYPSDKKKVPSAWTKAAAASTVRKQAEADRLKAEADAAAHAKNQRVEADKAAGGSLSAEAKKAQREAAKAAKAAKKKGTI</sequence>
<gene>
    <name evidence="3" type="ORF">CVT25_002327</name>
</gene>
<proteinExistence type="predicted"/>
<feature type="compositionally biased region" description="Basic and acidic residues" evidence="1">
    <location>
        <begin position="297"/>
        <end position="307"/>
    </location>
</feature>
<protein>
    <submittedName>
        <fullName evidence="3">Uncharacterized protein</fullName>
    </submittedName>
</protein>
<keyword evidence="4" id="KW-1185">Reference proteome</keyword>
<comment type="caution">
    <text evidence="3">The sequence shown here is derived from an EMBL/GenBank/DDBJ whole genome shotgun (WGS) entry which is preliminary data.</text>
</comment>
<feature type="signal peptide" evidence="2">
    <location>
        <begin position="1"/>
        <end position="20"/>
    </location>
</feature>
<dbReference type="EMBL" id="NHYD01003395">
    <property type="protein sequence ID" value="PPQ79018.1"/>
    <property type="molecule type" value="Genomic_DNA"/>
</dbReference>
<evidence type="ECO:0000313" key="4">
    <source>
        <dbReference type="Proteomes" id="UP000283269"/>
    </source>
</evidence>
<evidence type="ECO:0000313" key="3">
    <source>
        <dbReference type="EMBL" id="PPQ79018.1"/>
    </source>
</evidence>
<dbReference type="Proteomes" id="UP000283269">
    <property type="component" value="Unassembled WGS sequence"/>
</dbReference>
<name>A0A409WKH7_PSICY</name>
<feature type="compositionally biased region" description="Basic and acidic residues" evidence="1">
    <location>
        <begin position="269"/>
        <end position="288"/>
    </location>
</feature>
<dbReference type="OrthoDB" id="3004187at2759"/>
<feature type="region of interest" description="Disordered" evidence="1">
    <location>
        <begin position="269"/>
        <end position="318"/>
    </location>
</feature>
<feature type="chain" id="PRO_5019575487" evidence="2">
    <location>
        <begin position="21"/>
        <end position="318"/>
    </location>
</feature>
<keyword evidence="2" id="KW-0732">Signal</keyword>